<dbReference type="InterPro" id="IPR041662">
    <property type="entry name" value="SusD-like_2"/>
</dbReference>
<dbReference type="Proteomes" id="UP001155182">
    <property type="component" value="Unassembled WGS sequence"/>
</dbReference>
<accession>A0A9X2F4W2</accession>
<dbReference type="PROSITE" id="PS51257">
    <property type="entry name" value="PROKAR_LIPOPROTEIN"/>
    <property type="match status" value="1"/>
</dbReference>
<evidence type="ECO:0000313" key="3">
    <source>
        <dbReference type="Proteomes" id="UP001155182"/>
    </source>
</evidence>
<comment type="caution">
    <text evidence="2">The sequence shown here is derived from an EMBL/GenBank/DDBJ whole genome shotgun (WGS) entry which is preliminary data.</text>
</comment>
<keyword evidence="1" id="KW-0732">Signal</keyword>
<feature type="chain" id="PRO_5040814045" evidence="1">
    <location>
        <begin position="21"/>
        <end position="489"/>
    </location>
</feature>
<evidence type="ECO:0000313" key="2">
    <source>
        <dbReference type="EMBL" id="MCO4294270.1"/>
    </source>
</evidence>
<organism evidence="2 3">
    <name type="scientific">Solitalea agri</name>
    <dbReference type="NCBI Taxonomy" id="2953739"/>
    <lineage>
        <taxon>Bacteria</taxon>
        <taxon>Pseudomonadati</taxon>
        <taxon>Bacteroidota</taxon>
        <taxon>Sphingobacteriia</taxon>
        <taxon>Sphingobacteriales</taxon>
        <taxon>Sphingobacteriaceae</taxon>
        <taxon>Solitalea</taxon>
    </lineage>
</organism>
<dbReference type="Gene3D" id="1.25.40.390">
    <property type="match status" value="1"/>
</dbReference>
<dbReference type="InterPro" id="IPR011990">
    <property type="entry name" value="TPR-like_helical_dom_sf"/>
</dbReference>
<gene>
    <name evidence="2" type="ORF">NF867_15520</name>
</gene>
<keyword evidence="2" id="KW-0449">Lipoprotein</keyword>
<dbReference type="AlphaFoldDB" id="A0A9X2F4W2"/>
<feature type="signal peptide" evidence="1">
    <location>
        <begin position="1"/>
        <end position="20"/>
    </location>
</feature>
<keyword evidence="3" id="KW-1185">Reference proteome</keyword>
<dbReference type="Pfam" id="PF12771">
    <property type="entry name" value="SusD-like_2"/>
    <property type="match status" value="1"/>
</dbReference>
<dbReference type="EMBL" id="JAMWYS010000053">
    <property type="protein sequence ID" value="MCO4294270.1"/>
    <property type="molecule type" value="Genomic_DNA"/>
</dbReference>
<name>A0A9X2F4W2_9SPHI</name>
<proteinExistence type="predicted"/>
<dbReference type="RefSeq" id="WP_252589298.1">
    <property type="nucleotide sequence ID" value="NZ_JAMWYS010000053.1"/>
</dbReference>
<dbReference type="SUPFAM" id="SSF48452">
    <property type="entry name" value="TPR-like"/>
    <property type="match status" value="1"/>
</dbReference>
<reference evidence="2" key="1">
    <citation type="submission" date="2022-06" db="EMBL/GenBank/DDBJ databases">
        <title>Solitalea sp. MAHUQ-68 isolated from rhizospheric soil.</title>
        <authorList>
            <person name="Huq M.A."/>
        </authorList>
    </citation>
    <scope>NUCLEOTIDE SEQUENCE</scope>
    <source>
        <strain evidence="2">MAHUQ-68</strain>
    </source>
</reference>
<evidence type="ECO:0000256" key="1">
    <source>
        <dbReference type="SAM" id="SignalP"/>
    </source>
</evidence>
<sequence length="489" mass="53635">MKSKYIKHSLVALGLGMVTASCGNLLDINDDPARLTSNQVTISGLLPTAIQYTANSYWNVGQYGNYYPQYLAGHSGQEKNIDSYTPYGFDNIWETSYLRAMPNLKELIDRAEAQGAPQYAGVAKVLMALNLMQCTDLWGDLPYSEAFKGSAVLMPKYDKQQDIYGVHLKNLLDEAIADLDQAPPASATLKVGASDLIYGGTIAKWKMAAYAVRSRYYLHLGKKDPANYAKAAADAQNAFNDRTGAADLELKYPADRVITWSWYSYIFKTAAASRSARPSKYFVDLMNGSATGVYPGLVDPRISKLVDNGGAATYVGRPVGVLGTDAGAAAANTDLTDKTFYGKQFTVTPLISYAEVQFIKAESLFSTDKAASYAAFLEGIKSSMLKFGVDNASIDAYVNNSLISKGAANLTISDIMLQKYIALFLQMETWTDMRRHQYDPTVYVGLTQPGLNQLGTSWVQRAKYPDNEPGRNVNVPKVGNQAEKIWLFQ</sequence>
<protein>
    <submittedName>
        <fullName evidence="2">SusD/RagB family nutrient-binding outer membrane lipoprotein</fullName>
    </submittedName>
</protein>